<dbReference type="Proteomes" id="UP000037784">
    <property type="component" value="Unassembled WGS sequence"/>
</dbReference>
<name>A0A0M8K5J2_9CHLR</name>
<gene>
    <name evidence="2" type="ORF">ARMA_0576</name>
</gene>
<keyword evidence="1" id="KW-0472">Membrane</keyword>
<protein>
    <submittedName>
        <fullName evidence="2">Uncharacterized protein</fullName>
    </submittedName>
</protein>
<dbReference type="AlphaFoldDB" id="A0A0M8K5J2"/>
<evidence type="ECO:0000256" key="1">
    <source>
        <dbReference type="SAM" id="Phobius"/>
    </source>
</evidence>
<accession>A0A0M8K5J2</accession>
<sequence length="52" mass="5993">MQDQHNKSSDRVPIGQVVFDEVFLLFLASLVISFVLYNVWGLLELLNVPFLK</sequence>
<feature type="transmembrane region" description="Helical" evidence="1">
    <location>
        <begin position="21"/>
        <end position="43"/>
    </location>
</feature>
<evidence type="ECO:0000313" key="3">
    <source>
        <dbReference type="Proteomes" id="UP000037784"/>
    </source>
</evidence>
<organism evidence="2 3">
    <name type="scientific">Ardenticatena maritima</name>
    <dbReference type="NCBI Taxonomy" id="872965"/>
    <lineage>
        <taxon>Bacteria</taxon>
        <taxon>Bacillati</taxon>
        <taxon>Chloroflexota</taxon>
        <taxon>Ardenticatenia</taxon>
        <taxon>Ardenticatenales</taxon>
        <taxon>Ardenticatenaceae</taxon>
        <taxon>Ardenticatena</taxon>
    </lineage>
</organism>
<dbReference type="InParanoid" id="A0A0M8K5J2"/>
<reference evidence="3" key="1">
    <citation type="submission" date="2015-08" db="EMBL/GenBank/DDBJ databases">
        <title>Draft Genome Sequence of a Heterotrophic Facultative Anaerobic Bacterium Ardenticatena maritima Strain 110S.</title>
        <authorList>
            <person name="Kawaichi S."/>
            <person name="Yoshida T."/>
            <person name="Sako Y."/>
            <person name="Nakamura R."/>
        </authorList>
    </citation>
    <scope>NUCLEOTIDE SEQUENCE [LARGE SCALE GENOMIC DNA]</scope>
    <source>
        <strain evidence="3">110S</strain>
    </source>
</reference>
<dbReference type="RefSeq" id="WP_169787345.1">
    <property type="nucleotide sequence ID" value="NZ_BBZA01000033.1"/>
</dbReference>
<keyword evidence="3" id="KW-1185">Reference proteome</keyword>
<keyword evidence="1" id="KW-0812">Transmembrane</keyword>
<dbReference type="EMBL" id="BBZA01000033">
    <property type="protein sequence ID" value="GAP62153.1"/>
    <property type="molecule type" value="Genomic_DNA"/>
</dbReference>
<comment type="caution">
    <text evidence="2">The sequence shown here is derived from an EMBL/GenBank/DDBJ whole genome shotgun (WGS) entry which is preliminary data.</text>
</comment>
<evidence type="ECO:0000313" key="2">
    <source>
        <dbReference type="EMBL" id="GAP62153.1"/>
    </source>
</evidence>
<keyword evidence="1" id="KW-1133">Transmembrane helix</keyword>
<proteinExistence type="predicted"/>